<feature type="transmembrane region" description="Helical" evidence="7">
    <location>
        <begin position="69"/>
        <end position="90"/>
    </location>
</feature>
<evidence type="ECO:0000313" key="8">
    <source>
        <dbReference type="EMBL" id="QGG95285.1"/>
    </source>
</evidence>
<evidence type="ECO:0000256" key="7">
    <source>
        <dbReference type="HAMAP-Rule" id="MF_00902"/>
    </source>
</evidence>
<dbReference type="HAMAP" id="MF_00902">
    <property type="entry name" value="TatC"/>
    <property type="match status" value="1"/>
</dbReference>
<evidence type="ECO:0000256" key="5">
    <source>
        <dbReference type="ARBA" id="ARBA00023010"/>
    </source>
</evidence>
<dbReference type="PRINTS" id="PR01840">
    <property type="entry name" value="TATCFAMILY"/>
</dbReference>
<comment type="function">
    <text evidence="7">Part of the twin-arginine translocation (Tat) system that transports large folded proteins containing a characteristic twin-arginine motif in their signal peptide across membranes. Together with TatB, TatC is part of a receptor directly interacting with Tat signal peptides.</text>
</comment>
<dbReference type="KEGG" id="atq:GH723_09360"/>
<dbReference type="NCBIfam" id="TIGR00945">
    <property type="entry name" value="tatC"/>
    <property type="match status" value="1"/>
</dbReference>
<dbReference type="GO" id="GO:0033281">
    <property type="term" value="C:TAT protein transport complex"/>
    <property type="evidence" value="ECO:0007669"/>
    <property type="project" value="UniProtKB-UniRule"/>
</dbReference>
<dbReference type="PANTHER" id="PTHR30371:SF0">
    <property type="entry name" value="SEC-INDEPENDENT PROTEIN TRANSLOCASE PROTEIN TATC, CHLOROPLASTIC-RELATED"/>
    <property type="match status" value="1"/>
</dbReference>
<comment type="subunit">
    <text evidence="7">The Tat system comprises two distinct complexes: a TatABC complex, containing multiple copies of TatA, TatB and TatC subunits, and a separate TatA complex, containing only TatA subunits. Substrates initially bind to the TatABC complex, which probably triggers association of the separate TatA complex to form the active translocon.</text>
</comment>
<dbReference type="EMBL" id="CP045851">
    <property type="protein sequence ID" value="QGG95285.1"/>
    <property type="molecule type" value="Genomic_DNA"/>
</dbReference>
<dbReference type="AlphaFoldDB" id="A0A5Q2RPZ8"/>
<comment type="similarity">
    <text evidence="7">Belongs to the TatC family.</text>
</comment>
<accession>A0A5Q2RPZ8</accession>
<gene>
    <name evidence="7 8" type="primary">tatC</name>
    <name evidence="8" type="ORF">GH723_09360</name>
</gene>
<proteinExistence type="inferred from homology"/>
<sequence>MTLIEHLAELRSRIITSVLAVTAGAVVAFWQYEPIIDWLSGPYCEIRPDAECVFLQTDPLESFGVRITVAVYTGLALAMPIVLFQVWRFITPGLHPREKRYAVPFVTAGVVLFVLGAGLAFWTVPKALDFLVSIGGDQFEQFFSGSAYLSFLVKMMVGFGIGFEFPILLVFLQIAGILSPDQLAGIRRYAIVGIVTLVAVITPSGDPISLAILSVPMYLFFEASIVIGRLLRR</sequence>
<keyword evidence="2 7" id="KW-0812">Transmembrane</keyword>
<keyword evidence="7" id="KW-1003">Cell membrane</keyword>
<keyword evidence="9" id="KW-1185">Reference proteome</keyword>
<evidence type="ECO:0000256" key="3">
    <source>
        <dbReference type="ARBA" id="ARBA00022927"/>
    </source>
</evidence>
<feature type="transmembrane region" description="Helical" evidence="7">
    <location>
        <begin position="12"/>
        <end position="32"/>
    </location>
</feature>
<protein>
    <recommendedName>
        <fullName evidence="7">Sec-independent protein translocase protein TatC</fullName>
    </recommendedName>
</protein>
<reference evidence="8 9" key="1">
    <citation type="submission" date="2019-11" db="EMBL/GenBank/DDBJ databases">
        <authorList>
            <person name="He Y."/>
        </authorList>
    </citation>
    <scope>NUCLEOTIDE SEQUENCE [LARGE SCALE GENOMIC DNA]</scope>
    <source>
        <strain evidence="8 9">SCSIO 58843</strain>
    </source>
</reference>
<feature type="transmembrane region" description="Helical" evidence="7">
    <location>
        <begin position="151"/>
        <end position="174"/>
    </location>
</feature>
<dbReference type="GO" id="GO:0043953">
    <property type="term" value="P:protein transport by the Tat complex"/>
    <property type="evidence" value="ECO:0007669"/>
    <property type="project" value="UniProtKB-UniRule"/>
</dbReference>
<feature type="transmembrane region" description="Helical" evidence="7">
    <location>
        <begin position="186"/>
        <end position="202"/>
    </location>
</feature>
<keyword evidence="3 7" id="KW-0653">Protein transport</keyword>
<evidence type="ECO:0000256" key="1">
    <source>
        <dbReference type="ARBA" id="ARBA00004141"/>
    </source>
</evidence>
<organism evidence="8 9">
    <name type="scientific">Actinomarinicola tropica</name>
    <dbReference type="NCBI Taxonomy" id="2789776"/>
    <lineage>
        <taxon>Bacteria</taxon>
        <taxon>Bacillati</taxon>
        <taxon>Actinomycetota</taxon>
        <taxon>Acidimicrobiia</taxon>
        <taxon>Acidimicrobiales</taxon>
        <taxon>Iamiaceae</taxon>
        <taxon>Actinomarinicola</taxon>
    </lineage>
</organism>
<name>A0A5Q2RPZ8_9ACTN</name>
<evidence type="ECO:0000313" key="9">
    <source>
        <dbReference type="Proteomes" id="UP000334019"/>
    </source>
</evidence>
<dbReference type="InterPro" id="IPR002033">
    <property type="entry name" value="TatC"/>
</dbReference>
<feature type="transmembrane region" description="Helical" evidence="7">
    <location>
        <begin position="102"/>
        <end position="122"/>
    </location>
</feature>
<dbReference type="PANTHER" id="PTHR30371">
    <property type="entry name" value="SEC-INDEPENDENT PROTEIN TRANSLOCASE PROTEIN TATC"/>
    <property type="match status" value="1"/>
</dbReference>
<evidence type="ECO:0000256" key="4">
    <source>
        <dbReference type="ARBA" id="ARBA00022989"/>
    </source>
</evidence>
<feature type="transmembrane region" description="Helical" evidence="7">
    <location>
        <begin position="208"/>
        <end position="231"/>
    </location>
</feature>
<dbReference type="GO" id="GO:0009977">
    <property type="term" value="F:proton motive force dependent protein transmembrane transporter activity"/>
    <property type="evidence" value="ECO:0007669"/>
    <property type="project" value="TreeGrafter"/>
</dbReference>
<evidence type="ECO:0000256" key="6">
    <source>
        <dbReference type="ARBA" id="ARBA00023136"/>
    </source>
</evidence>
<comment type="subcellular location">
    <subcellularLocation>
        <location evidence="7">Cell membrane</location>
        <topology evidence="7">Multi-pass membrane protein</topology>
    </subcellularLocation>
    <subcellularLocation>
        <location evidence="1">Membrane</location>
        <topology evidence="1">Multi-pass membrane protein</topology>
    </subcellularLocation>
</comment>
<dbReference type="Proteomes" id="UP000334019">
    <property type="component" value="Chromosome"/>
</dbReference>
<keyword evidence="7" id="KW-0813">Transport</keyword>
<dbReference type="GO" id="GO:0065002">
    <property type="term" value="P:intracellular protein transmembrane transport"/>
    <property type="evidence" value="ECO:0007669"/>
    <property type="project" value="TreeGrafter"/>
</dbReference>
<evidence type="ECO:0000256" key="2">
    <source>
        <dbReference type="ARBA" id="ARBA00022692"/>
    </source>
</evidence>
<keyword evidence="4 7" id="KW-1133">Transmembrane helix</keyword>
<keyword evidence="6 7" id="KW-0472">Membrane</keyword>
<dbReference type="Pfam" id="PF00902">
    <property type="entry name" value="TatC"/>
    <property type="match status" value="1"/>
</dbReference>
<keyword evidence="5 7" id="KW-0811">Translocation</keyword>